<gene>
    <name evidence="1" type="ORF">SCD90_13785</name>
</gene>
<evidence type="ECO:0000313" key="2">
    <source>
        <dbReference type="Proteomes" id="UP001274321"/>
    </source>
</evidence>
<proteinExistence type="predicted"/>
<dbReference type="RefSeq" id="WP_319845259.1">
    <property type="nucleotide sequence ID" value="NZ_JAXAFJ010000009.1"/>
</dbReference>
<comment type="caution">
    <text evidence="1">The sequence shown here is derived from an EMBL/GenBank/DDBJ whole genome shotgun (WGS) entry which is preliminary data.</text>
</comment>
<name>A0ABU4RQP1_9HYPH</name>
<evidence type="ECO:0000313" key="1">
    <source>
        <dbReference type="EMBL" id="MDX6807137.1"/>
    </source>
</evidence>
<reference evidence="1 2" key="1">
    <citation type="submission" date="2023-11" db="EMBL/GenBank/DDBJ databases">
        <authorList>
            <person name="Bao R."/>
        </authorList>
    </citation>
    <scope>NUCLEOTIDE SEQUENCE [LARGE SCALE GENOMIC DNA]</scope>
    <source>
        <strain evidence="1 2">PJ23</strain>
    </source>
</reference>
<dbReference type="Proteomes" id="UP001274321">
    <property type="component" value="Unassembled WGS sequence"/>
</dbReference>
<dbReference type="EMBL" id="JAXAFJ010000009">
    <property type="protein sequence ID" value="MDX6807137.1"/>
    <property type="molecule type" value="Genomic_DNA"/>
</dbReference>
<keyword evidence="2" id="KW-1185">Reference proteome</keyword>
<organism evidence="1 2">
    <name type="scientific">Terrihabitans rhizophilus</name>
    <dbReference type="NCBI Taxonomy" id="3092662"/>
    <lineage>
        <taxon>Bacteria</taxon>
        <taxon>Pseudomonadati</taxon>
        <taxon>Pseudomonadota</taxon>
        <taxon>Alphaproteobacteria</taxon>
        <taxon>Hyphomicrobiales</taxon>
        <taxon>Terrihabitans</taxon>
    </lineage>
</organism>
<sequence length="89" mass="9877">MQRLTALIKYEGELWAVDNGDGAHKLYQTRDAALRSVLNWANSVDQDPTVIQLQIVGEDGITSRLAIEAVPGAILFDNLCPWVWSDDHA</sequence>
<protein>
    <submittedName>
        <fullName evidence="1">Uncharacterized protein</fullName>
    </submittedName>
</protein>
<accession>A0ABU4RQP1</accession>